<organism evidence="1 2">
    <name type="scientific">Panagrolaimus sp. JU765</name>
    <dbReference type="NCBI Taxonomy" id="591449"/>
    <lineage>
        <taxon>Eukaryota</taxon>
        <taxon>Metazoa</taxon>
        <taxon>Ecdysozoa</taxon>
        <taxon>Nematoda</taxon>
        <taxon>Chromadorea</taxon>
        <taxon>Rhabditida</taxon>
        <taxon>Tylenchina</taxon>
        <taxon>Panagrolaimomorpha</taxon>
        <taxon>Panagrolaimoidea</taxon>
        <taxon>Panagrolaimidae</taxon>
        <taxon>Panagrolaimus</taxon>
    </lineage>
</organism>
<evidence type="ECO:0000313" key="1">
    <source>
        <dbReference type="Proteomes" id="UP000887576"/>
    </source>
</evidence>
<sequence length="177" mass="19710">MQAFFRRELCKAMQIGSIRLFAAMSSEQSSSEPAIAKLGKKDPKTVTEEEWKQVLAPEVYEVTRQAGTEPPGKGIYTNTFVNGKYICTCCGSELFVSDSKFWSSCGWPAFGESVGQDKNIVRIADNSYGMERVEVRCKVCNAHLGHVFDEDTAPKGERYCINSCSIKLIPDKDKKTT</sequence>
<dbReference type="Proteomes" id="UP000887576">
    <property type="component" value="Unplaced"/>
</dbReference>
<name>A0AC34RD96_9BILA</name>
<protein>
    <submittedName>
        <fullName evidence="2">Peptide-methionine (R)-S-oxide reductase</fullName>
    </submittedName>
</protein>
<reference evidence="2" key="1">
    <citation type="submission" date="2022-11" db="UniProtKB">
        <authorList>
            <consortium name="WormBaseParasite"/>
        </authorList>
    </citation>
    <scope>IDENTIFICATION</scope>
</reference>
<dbReference type="WBParaSite" id="JU765_v2.g5909.t1">
    <property type="protein sequence ID" value="JU765_v2.g5909.t1"/>
    <property type="gene ID" value="JU765_v2.g5909"/>
</dbReference>
<evidence type="ECO:0000313" key="2">
    <source>
        <dbReference type="WBParaSite" id="JU765_v2.g5909.t1"/>
    </source>
</evidence>
<accession>A0AC34RD96</accession>
<proteinExistence type="predicted"/>